<name>A0AA90GUD7_9ACTN</name>
<sequence>MATVADEGQQAGPAVFDPSRPVPVHPLTYLDEGDEVTVGRREAGTYVVLPADGAALLRRLEEGATPAEAAAWYRETYGEPVDMADFCDTLGELGFLRAAGEDAVADEGPVRWQRLGRALFSLPGALLAVALLAFAVVEMLRVPGLAPRYTYVFFSRSMVLNGVVLAFGQIPLVLLHEAAHALAGRRLGLRSHLSIGRRLYYLVFLTELNGLVTVERRKRYLPMLAGMITDVLVAAALVLAADATRQDGHLTMAGRMLLAVAYFTLVRILWQFLFYLETDLYYVAVTVLGCVDLQTTARRVAYNNLARLAGRRTPRYDESVFHPRDREVARWYSWLVVVGYAVSIGMLLMTTVPMITMIRLVFGRFLHPAQASTGGLVDSGTFVLIILAQVFLLLRPTLQARRAARAATADRVLLNGES</sequence>
<feature type="transmembrane region" description="Helical" evidence="1">
    <location>
        <begin position="331"/>
        <end position="355"/>
    </location>
</feature>
<reference evidence="2" key="1">
    <citation type="submission" date="2023-05" db="EMBL/GenBank/DDBJ databases">
        <title>Streptantibioticus silvisoli sp. nov., acidotolerant actinomycetes 1 from pine litter.</title>
        <authorList>
            <person name="Swiecimska M."/>
            <person name="Golinska P."/>
            <person name="Sangal V."/>
            <person name="Wachnowicz B."/>
            <person name="Goodfellow M."/>
        </authorList>
    </citation>
    <scope>NUCLEOTIDE SEQUENCE</scope>
    <source>
        <strain evidence="2">SL13</strain>
    </source>
</reference>
<protein>
    <recommendedName>
        <fullName evidence="3">PqqD family protein</fullName>
    </recommendedName>
</protein>
<gene>
    <name evidence="2" type="ORF">POF50_001965</name>
</gene>
<feature type="transmembrane region" description="Helical" evidence="1">
    <location>
        <begin position="199"/>
        <end position="214"/>
    </location>
</feature>
<accession>A0AA90GUD7</accession>
<feature type="transmembrane region" description="Helical" evidence="1">
    <location>
        <begin position="280"/>
        <end position="297"/>
    </location>
</feature>
<dbReference type="EMBL" id="JABXJJ020000002">
    <property type="protein sequence ID" value="MDI5968124.1"/>
    <property type="molecule type" value="Genomic_DNA"/>
</dbReference>
<keyword evidence="1" id="KW-0812">Transmembrane</keyword>
<keyword evidence="1" id="KW-0472">Membrane</keyword>
<dbReference type="AlphaFoldDB" id="A0AA90GUD7"/>
<feature type="transmembrane region" description="Helical" evidence="1">
    <location>
        <begin position="118"/>
        <end position="137"/>
    </location>
</feature>
<proteinExistence type="predicted"/>
<feature type="transmembrane region" description="Helical" evidence="1">
    <location>
        <begin position="375"/>
        <end position="394"/>
    </location>
</feature>
<organism evidence="2">
    <name type="scientific">Streptantibioticus silvisoli</name>
    <dbReference type="NCBI Taxonomy" id="2705255"/>
    <lineage>
        <taxon>Bacteria</taxon>
        <taxon>Bacillati</taxon>
        <taxon>Actinomycetota</taxon>
        <taxon>Actinomycetes</taxon>
        <taxon>Kitasatosporales</taxon>
        <taxon>Streptomycetaceae</taxon>
        <taxon>Streptantibioticus</taxon>
    </lineage>
</organism>
<feature type="transmembrane region" description="Helical" evidence="1">
    <location>
        <begin position="157"/>
        <end position="178"/>
    </location>
</feature>
<evidence type="ECO:0000256" key="1">
    <source>
        <dbReference type="SAM" id="Phobius"/>
    </source>
</evidence>
<evidence type="ECO:0008006" key="3">
    <source>
        <dbReference type="Google" id="ProtNLM"/>
    </source>
</evidence>
<feature type="transmembrane region" description="Helical" evidence="1">
    <location>
        <begin position="253"/>
        <end position="274"/>
    </location>
</feature>
<keyword evidence="1" id="KW-1133">Transmembrane helix</keyword>
<comment type="caution">
    <text evidence="2">The sequence shown here is derived from an EMBL/GenBank/DDBJ whole genome shotgun (WGS) entry which is preliminary data.</text>
</comment>
<evidence type="ECO:0000313" key="2">
    <source>
        <dbReference type="EMBL" id="MDI5968124.1"/>
    </source>
</evidence>
<feature type="transmembrane region" description="Helical" evidence="1">
    <location>
        <begin position="220"/>
        <end position="241"/>
    </location>
</feature>